<reference evidence="1 2" key="1">
    <citation type="submission" date="2018-08" db="EMBL/GenBank/DDBJ databases">
        <title>A genome reference for cultivated species of the human gut microbiota.</title>
        <authorList>
            <person name="Zou Y."/>
            <person name="Xue W."/>
            <person name="Luo G."/>
        </authorList>
    </citation>
    <scope>NUCLEOTIDE SEQUENCE [LARGE SCALE GENOMIC DNA]</scope>
    <source>
        <strain evidence="1 2">OF02-6LB</strain>
    </source>
</reference>
<accession>A0A413IQL8</accession>
<proteinExistence type="predicted"/>
<evidence type="ECO:0000313" key="2">
    <source>
        <dbReference type="Proteomes" id="UP000284431"/>
    </source>
</evidence>
<name>A0A413IQL8_9BACE</name>
<feature type="non-terminal residue" evidence="1">
    <location>
        <position position="117"/>
    </location>
</feature>
<gene>
    <name evidence="1" type="ORF">DXA49_22910</name>
</gene>
<organism evidence="1 2">
    <name type="scientific">Bacteroides caccae</name>
    <dbReference type="NCBI Taxonomy" id="47678"/>
    <lineage>
        <taxon>Bacteria</taxon>
        <taxon>Pseudomonadati</taxon>
        <taxon>Bacteroidota</taxon>
        <taxon>Bacteroidia</taxon>
        <taxon>Bacteroidales</taxon>
        <taxon>Bacteroidaceae</taxon>
        <taxon>Bacteroides</taxon>
    </lineage>
</organism>
<evidence type="ECO:0000313" key="1">
    <source>
        <dbReference type="EMBL" id="RGY19551.1"/>
    </source>
</evidence>
<comment type="caution">
    <text evidence="1">The sequence shown here is derived from an EMBL/GenBank/DDBJ whole genome shotgun (WGS) entry which is preliminary data.</text>
</comment>
<dbReference type="AlphaFoldDB" id="A0A413IQL8"/>
<sequence length="117" mass="14327">MRTVQRTYTLFGIAELEDEVRQRAYTDWLAKGNDYPYASENCDTLEAFCNLFRIACTNYRYDSCTYYYRFYTKHETDTEELSGVRLLAYLYNNFHAELYKPKVYWTKDRKKRRRSRI</sequence>
<protein>
    <submittedName>
        <fullName evidence="1">Uncharacterized protein</fullName>
    </submittedName>
</protein>
<dbReference type="Proteomes" id="UP000284431">
    <property type="component" value="Unassembled WGS sequence"/>
</dbReference>
<dbReference type="EMBL" id="QSCS01000082">
    <property type="protein sequence ID" value="RGY19551.1"/>
    <property type="molecule type" value="Genomic_DNA"/>
</dbReference>